<sequence length="121" mass="14297">MATESVAGSSKDYEDERKNKELQEILANVVQKRKTIPKKCMELSKQIIQLELKQLENAKVKLHEKSERHKFWELANKLKKTKPAKLSCSDLHEAEERVLRCYKKLQEINMYLKKHNSNETE</sequence>
<reference evidence="2" key="1">
    <citation type="journal article" date="2024" name="Gigascience">
        <title>Chromosome-level genome of the poultry shaft louse Menopon gallinae provides insight into the host-switching and adaptive evolution of parasitic lice.</title>
        <authorList>
            <person name="Xu Y."/>
            <person name="Ma L."/>
            <person name="Liu S."/>
            <person name="Liang Y."/>
            <person name="Liu Q."/>
            <person name="He Z."/>
            <person name="Tian L."/>
            <person name="Duan Y."/>
            <person name="Cai W."/>
            <person name="Li H."/>
            <person name="Song F."/>
        </authorList>
    </citation>
    <scope>NUCLEOTIDE SEQUENCE</scope>
    <source>
        <strain evidence="2">Cailab_2023a</strain>
    </source>
</reference>
<feature type="coiled-coil region" evidence="1">
    <location>
        <begin position="38"/>
        <end position="68"/>
    </location>
</feature>
<comment type="caution">
    <text evidence="2">The sequence shown here is derived from an EMBL/GenBank/DDBJ whole genome shotgun (WGS) entry which is preliminary data.</text>
</comment>
<accession>A0AAW2IC55</accession>
<proteinExistence type="predicted"/>
<dbReference type="AlphaFoldDB" id="A0AAW2IC55"/>
<keyword evidence="1" id="KW-0175">Coiled coil</keyword>
<organism evidence="2">
    <name type="scientific">Menopon gallinae</name>
    <name type="common">poultry shaft louse</name>
    <dbReference type="NCBI Taxonomy" id="328185"/>
    <lineage>
        <taxon>Eukaryota</taxon>
        <taxon>Metazoa</taxon>
        <taxon>Ecdysozoa</taxon>
        <taxon>Arthropoda</taxon>
        <taxon>Hexapoda</taxon>
        <taxon>Insecta</taxon>
        <taxon>Pterygota</taxon>
        <taxon>Neoptera</taxon>
        <taxon>Paraneoptera</taxon>
        <taxon>Psocodea</taxon>
        <taxon>Troctomorpha</taxon>
        <taxon>Phthiraptera</taxon>
        <taxon>Amblycera</taxon>
        <taxon>Menoponidae</taxon>
        <taxon>Menopon</taxon>
    </lineage>
</organism>
<gene>
    <name evidence="2" type="ORF">PYX00_001246</name>
</gene>
<dbReference type="EMBL" id="JARGDH010000001">
    <property type="protein sequence ID" value="KAL0279754.1"/>
    <property type="molecule type" value="Genomic_DNA"/>
</dbReference>
<name>A0AAW2IC55_9NEOP</name>
<evidence type="ECO:0000256" key="1">
    <source>
        <dbReference type="SAM" id="Coils"/>
    </source>
</evidence>
<evidence type="ECO:0000313" key="2">
    <source>
        <dbReference type="EMBL" id="KAL0279754.1"/>
    </source>
</evidence>
<protein>
    <submittedName>
        <fullName evidence="2">Uncharacterized protein</fullName>
    </submittedName>
</protein>